<organism evidence="1 2">
    <name type="scientific">Brevibacterium aurantiacum</name>
    <dbReference type="NCBI Taxonomy" id="273384"/>
    <lineage>
        <taxon>Bacteria</taxon>
        <taxon>Bacillati</taxon>
        <taxon>Actinomycetota</taxon>
        <taxon>Actinomycetes</taxon>
        <taxon>Micrococcales</taxon>
        <taxon>Brevibacteriaceae</taxon>
        <taxon>Brevibacterium</taxon>
    </lineage>
</organism>
<name>A0A2H1IU74_BREAU</name>
<proteinExistence type="predicted"/>
<evidence type="ECO:0000313" key="1">
    <source>
        <dbReference type="EMBL" id="SMX78759.1"/>
    </source>
</evidence>
<dbReference type="AlphaFoldDB" id="A0A2H1IU74"/>
<sequence length="411" mass="47249">MYHYNIIEEALGGIPPIEYFWNNSLRQNEEILERTFLAYRKYSNKLIELQPKSKNEIRPAFLNDYYSAGEETARNEREDSFVRRSLFYSDSVAVMDRLGMWADLADNNDNAPSSILLGDQRCPNGIADILQVIIYRDYEKLGLLHYYKFNNSYSYGYFAKQGKQAFQKIATRYKTDSNPLTVQPYWLSLAELFKSLNLLSESGDNLDLYLPDWTWPDFSLDWLFQEINRSQPNNQVSNLSINRYRDARNIQSILKLPAPDLRDFETLSPKRLADIRNQGFFAQFRDDLSEIADQFSSDHSSEDLENRNVRNALSEQFSRARESFVRNYSKRGFSWNGSIAKGAIAGGFTYGGYAALSEVGGQSVGPSVVPAAISLAAAALSEPVYNFARWFFSEKHAVEATEIHYRMFITE</sequence>
<dbReference type="Proteomes" id="UP000234289">
    <property type="component" value="Unassembled WGS sequence"/>
</dbReference>
<gene>
    <name evidence="1" type="ORF">BAUR920_01431</name>
</gene>
<dbReference type="RefSeq" id="WP_145998252.1">
    <property type="nucleotide sequence ID" value="NZ_FXZG01000006.1"/>
</dbReference>
<evidence type="ECO:0000313" key="2">
    <source>
        <dbReference type="Proteomes" id="UP000234289"/>
    </source>
</evidence>
<accession>A0A2H1IU74</accession>
<reference evidence="2" key="1">
    <citation type="submission" date="2017-03" db="EMBL/GenBank/DDBJ databases">
        <authorList>
            <person name="Monnet C."/>
        </authorList>
    </citation>
    <scope>NUCLEOTIDE SEQUENCE [LARGE SCALE GENOMIC DNA]</scope>
    <source>
        <strain evidence="2">CNRZ 920</strain>
    </source>
</reference>
<protein>
    <submittedName>
        <fullName evidence="1">Uncharacterized protein</fullName>
    </submittedName>
</protein>
<dbReference type="EMBL" id="FXZG01000006">
    <property type="protein sequence ID" value="SMX78759.1"/>
    <property type="molecule type" value="Genomic_DNA"/>
</dbReference>